<protein>
    <submittedName>
        <fullName evidence="2">Uncharacterized protein</fullName>
    </submittedName>
</protein>
<dbReference type="EMBL" id="MU001497">
    <property type="protein sequence ID" value="KAF2447301.1"/>
    <property type="molecule type" value="Genomic_DNA"/>
</dbReference>
<name>A0A9P4PN80_9PLEO</name>
<dbReference type="OrthoDB" id="3798235at2759"/>
<accession>A0A9P4PN80</accession>
<evidence type="ECO:0000313" key="2">
    <source>
        <dbReference type="EMBL" id="KAF2447301.1"/>
    </source>
</evidence>
<proteinExistence type="predicted"/>
<organism evidence="2 3">
    <name type="scientific">Karstenula rhodostoma CBS 690.94</name>
    <dbReference type="NCBI Taxonomy" id="1392251"/>
    <lineage>
        <taxon>Eukaryota</taxon>
        <taxon>Fungi</taxon>
        <taxon>Dikarya</taxon>
        <taxon>Ascomycota</taxon>
        <taxon>Pezizomycotina</taxon>
        <taxon>Dothideomycetes</taxon>
        <taxon>Pleosporomycetidae</taxon>
        <taxon>Pleosporales</taxon>
        <taxon>Massarineae</taxon>
        <taxon>Didymosphaeriaceae</taxon>
        <taxon>Karstenula</taxon>
    </lineage>
</organism>
<evidence type="ECO:0000313" key="3">
    <source>
        <dbReference type="Proteomes" id="UP000799764"/>
    </source>
</evidence>
<keyword evidence="3" id="KW-1185">Reference proteome</keyword>
<sequence>MCQIRIIYYSCGHSKKFLRGAACSQARFHEHSDGVLYFCPNATIDKVHIPSDCRRQSVLIACQVFPHLDAAQRRVLTICDTRVREVQNYALHTTRRILVALAKWSGGQTFRPNSYPLGKQPMWVGSLLGDYWGHTHMMDAAYFAMEYAHRALSIVVETCQRHILNGYTFIPNRAQILAFPHMAQGLADTILMPNMGWMIIARDYGRGQAVAGVGHPLTLTIRNAPQTSELQHSQLTGNQNVQLSTGQSAPPTNTQPFQATSDGITQTTFHEIDEMIEMISRQHLGN</sequence>
<feature type="region of interest" description="Disordered" evidence="1">
    <location>
        <begin position="235"/>
        <end position="260"/>
    </location>
</feature>
<dbReference type="AlphaFoldDB" id="A0A9P4PN80"/>
<reference evidence="2" key="1">
    <citation type="journal article" date="2020" name="Stud. Mycol.">
        <title>101 Dothideomycetes genomes: a test case for predicting lifestyles and emergence of pathogens.</title>
        <authorList>
            <person name="Haridas S."/>
            <person name="Albert R."/>
            <person name="Binder M."/>
            <person name="Bloem J."/>
            <person name="Labutti K."/>
            <person name="Salamov A."/>
            <person name="Andreopoulos B."/>
            <person name="Baker S."/>
            <person name="Barry K."/>
            <person name="Bills G."/>
            <person name="Bluhm B."/>
            <person name="Cannon C."/>
            <person name="Castanera R."/>
            <person name="Culley D."/>
            <person name="Daum C."/>
            <person name="Ezra D."/>
            <person name="Gonzalez J."/>
            <person name="Henrissat B."/>
            <person name="Kuo A."/>
            <person name="Liang C."/>
            <person name="Lipzen A."/>
            <person name="Lutzoni F."/>
            <person name="Magnuson J."/>
            <person name="Mondo S."/>
            <person name="Nolan M."/>
            <person name="Ohm R."/>
            <person name="Pangilinan J."/>
            <person name="Park H.-J."/>
            <person name="Ramirez L."/>
            <person name="Alfaro M."/>
            <person name="Sun H."/>
            <person name="Tritt A."/>
            <person name="Yoshinaga Y."/>
            <person name="Zwiers L.-H."/>
            <person name="Turgeon B."/>
            <person name="Goodwin S."/>
            <person name="Spatafora J."/>
            <person name="Crous P."/>
            <person name="Grigoriev I."/>
        </authorList>
    </citation>
    <scope>NUCLEOTIDE SEQUENCE</scope>
    <source>
        <strain evidence="2">CBS 690.94</strain>
    </source>
</reference>
<evidence type="ECO:0000256" key="1">
    <source>
        <dbReference type="SAM" id="MobiDB-lite"/>
    </source>
</evidence>
<dbReference type="Proteomes" id="UP000799764">
    <property type="component" value="Unassembled WGS sequence"/>
</dbReference>
<gene>
    <name evidence="2" type="ORF">P171DRAFT_483347</name>
</gene>
<comment type="caution">
    <text evidence="2">The sequence shown here is derived from an EMBL/GenBank/DDBJ whole genome shotgun (WGS) entry which is preliminary data.</text>
</comment>